<dbReference type="GO" id="GO:0019878">
    <property type="term" value="P:lysine biosynthetic process via aminoadipic acid"/>
    <property type="evidence" value="ECO:0007669"/>
    <property type="project" value="TreeGrafter"/>
</dbReference>
<evidence type="ECO:0000259" key="2">
    <source>
        <dbReference type="SMART" id="SM01003"/>
    </source>
</evidence>
<dbReference type="InterPro" id="IPR007886">
    <property type="entry name" value="AlaDH/PNT_N"/>
</dbReference>
<keyword evidence="1" id="KW-0560">Oxidoreductase</keyword>
<dbReference type="GO" id="GO:0005737">
    <property type="term" value="C:cytoplasm"/>
    <property type="evidence" value="ECO:0007669"/>
    <property type="project" value="TreeGrafter"/>
</dbReference>
<organism evidence="3">
    <name type="scientific">marine sediment metagenome</name>
    <dbReference type="NCBI Taxonomy" id="412755"/>
    <lineage>
        <taxon>unclassified sequences</taxon>
        <taxon>metagenomes</taxon>
        <taxon>ecological metagenomes</taxon>
    </lineage>
</organism>
<evidence type="ECO:0000313" key="3">
    <source>
        <dbReference type="EMBL" id="GAF84840.1"/>
    </source>
</evidence>
<accession>X0U8L2</accession>
<reference evidence="3" key="1">
    <citation type="journal article" date="2014" name="Front. Microbiol.">
        <title>High frequency of phylogenetically diverse reductive dehalogenase-homologous genes in deep subseafloor sedimentary metagenomes.</title>
        <authorList>
            <person name="Kawai M."/>
            <person name="Futagami T."/>
            <person name="Toyoda A."/>
            <person name="Takaki Y."/>
            <person name="Nishi S."/>
            <person name="Hori S."/>
            <person name="Arai W."/>
            <person name="Tsubouchi T."/>
            <person name="Morono Y."/>
            <person name="Uchiyama I."/>
            <person name="Ito T."/>
            <person name="Fujiyama A."/>
            <person name="Inagaki F."/>
            <person name="Takami H."/>
        </authorList>
    </citation>
    <scope>NUCLEOTIDE SEQUENCE</scope>
    <source>
        <strain evidence="3">Expedition CK06-06</strain>
    </source>
</reference>
<dbReference type="Pfam" id="PF05222">
    <property type="entry name" value="AlaDh_PNT_N"/>
    <property type="match status" value="1"/>
</dbReference>
<dbReference type="PANTHER" id="PTHR11133">
    <property type="entry name" value="SACCHAROPINE DEHYDROGENASE"/>
    <property type="match status" value="1"/>
</dbReference>
<evidence type="ECO:0000256" key="1">
    <source>
        <dbReference type="ARBA" id="ARBA00023002"/>
    </source>
</evidence>
<dbReference type="SMART" id="SM01003">
    <property type="entry name" value="AlaDh_PNT_N"/>
    <property type="match status" value="1"/>
</dbReference>
<gene>
    <name evidence="3" type="ORF">S01H1_09647</name>
</gene>
<feature type="non-terminal residue" evidence="3">
    <location>
        <position position="272"/>
    </location>
</feature>
<sequence>MIGIRREDKSEWESRVPLVPDDVRRLIDEQGVRFCVQTSPIRAFRDEQYRAAGATLASDLRDCPIILGVKEIPVDRLEPGKTYVYFSHTIKAQPVNMPALRRIVKLGCTLIDYERIVDDQGRRLVFFGRYAGLAGMIDTLWALGRRLRHEGVENPFSRIQPAHRYDDLGHFEREFAAVADDVRANGLPSAVCPLVCGFAGYGQVSQGAQHIYDLLPVKEIAPEELPALPAEANTCYKVVFREEHMVERGDSSQPFELQEYYQHPERYRATFF</sequence>
<dbReference type="SUPFAM" id="SSF52283">
    <property type="entry name" value="Formate/glycerate dehydrogenase catalytic domain-like"/>
    <property type="match status" value="1"/>
</dbReference>
<dbReference type="FunFam" id="3.40.50.720:FF:000087">
    <property type="entry name" value="alpha-aminoadipic semialdehyde synthase, mitochondrial"/>
    <property type="match status" value="1"/>
</dbReference>
<dbReference type="InterPro" id="IPR051168">
    <property type="entry name" value="AASS"/>
</dbReference>
<dbReference type="GO" id="GO:0004753">
    <property type="term" value="F:saccharopine dehydrogenase activity"/>
    <property type="evidence" value="ECO:0007669"/>
    <property type="project" value="TreeGrafter"/>
</dbReference>
<proteinExistence type="predicted"/>
<name>X0U8L2_9ZZZZ</name>
<dbReference type="Gene3D" id="3.40.50.720">
    <property type="entry name" value="NAD(P)-binding Rossmann-like Domain"/>
    <property type="match status" value="1"/>
</dbReference>
<feature type="domain" description="Alanine dehydrogenase/pyridine nucleotide transhydrogenase N-terminal" evidence="2">
    <location>
        <begin position="3"/>
        <end position="134"/>
    </location>
</feature>
<dbReference type="PANTHER" id="PTHR11133:SF22">
    <property type="entry name" value="ALPHA-AMINOADIPIC SEMIALDEHYDE SYNTHASE, MITOCHONDRIAL"/>
    <property type="match status" value="1"/>
</dbReference>
<protein>
    <recommendedName>
        <fullName evidence="2">Alanine dehydrogenase/pyridine nucleotide transhydrogenase N-terminal domain-containing protein</fullName>
    </recommendedName>
</protein>
<dbReference type="EMBL" id="BARS01004928">
    <property type="protein sequence ID" value="GAF84840.1"/>
    <property type="molecule type" value="Genomic_DNA"/>
</dbReference>
<comment type="caution">
    <text evidence="3">The sequence shown here is derived from an EMBL/GenBank/DDBJ whole genome shotgun (WGS) entry which is preliminary data.</text>
</comment>
<dbReference type="AlphaFoldDB" id="X0U8L2"/>